<accession>A0A3N4HQ02</accession>
<evidence type="ECO:0000256" key="1">
    <source>
        <dbReference type="SAM" id="MobiDB-lite"/>
    </source>
</evidence>
<feature type="compositionally biased region" description="Acidic residues" evidence="1">
    <location>
        <begin position="135"/>
        <end position="146"/>
    </location>
</feature>
<dbReference type="AlphaFoldDB" id="A0A3N4HQ02"/>
<organism evidence="2 3">
    <name type="scientific">Ascobolus immersus RN42</name>
    <dbReference type="NCBI Taxonomy" id="1160509"/>
    <lineage>
        <taxon>Eukaryota</taxon>
        <taxon>Fungi</taxon>
        <taxon>Dikarya</taxon>
        <taxon>Ascomycota</taxon>
        <taxon>Pezizomycotina</taxon>
        <taxon>Pezizomycetes</taxon>
        <taxon>Pezizales</taxon>
        <taxon>Ascobolaceae</taxon>
        <taxon>Ascobolus</taxon>
    </lineage>
</organism>
<gene>
    <name evidence="2" type="ORF">BJ508DRAFT_331609</name>
</gene>
<feature type="region of interest" description="Disordered" evidence="1">
    <location>
        <begin position="243"/>
        <end position="269"/>
    </location>
</feature>
<feature type="region of interest" description="Disordered" evidence="1">
    <location>
        <begin position="1"/>
        <end position="61"/>
    </location>
</feature>
<reference evidence="2 3" key="1">
    <citation type="journal article" date="2018" name="Nat. Ecol. Evol.">
        <title>Pezizomycetes genomes reveal the molecular basis of ectomycorrhizal truffle lifestyle.</title>
        <authorList>
            <person name="Murat C."/>
            <person name="Payen T."/>
            <person name="Noel B."/>
            <person name="Kuo A."/>
            <person name="Morin E."/>
            <person name="Chen J."/>
            <person name="Kohler A."/>
            <person name="Krizsan K."/>
            <person name="Balestrini R."/>
            <person name="Da Silva C."/>
            <person name="Montanini B."/>
            <person name="Hainaut M."/>
            <person name="Levati E."/>
            <person name="Barry K.W."/>
            <person name="Belfiori B."/>
            <person name="Cichocki N."/>
            <person name="Clum A."/>
            <person name="Dockter R.B."/>
            <person name="Fauchery L."/>
            <person name="Guy J."/>
            <person name="Iotti M."/>
            <person name="Le Tacon F."/>
            <person name="Lindquist E.A."/>
            <person name="Lipzen A."/>
            <person name="Malagnac F."/>
            <person name="Mello A."/>
            <person name="Molinier V."/>
            <person name="Miyauchi S."/>
            <person name="Poulain J."/>
            <person name="Riccioni C."/>
            <person name="Rubini A."/>
            <person name="Sitrit Y."/>
            <person name="Splivallo R."/>
            <person name="Traeger S."/>
            <person name="Wang M."/>
            <person name="Zifcakova L."/>
            <person name="Wipf D."/>
            <person name="Zambonelli A."/>
            <person name="Paolocci F."/>
            <person name="Nowrousian M."/>
            <person name="Ottonello S."/>
            <person name="Baldrian P."/>
            <person name="Spatafora J.W."/>
            <person name="Henrissat B."/>
            <person name="Nagy L.G."/>
            <person name="Aury J.M."/>
            <person name="Wincker P."/>
            <person name="Grigoriev I.V."/>
            <person name="Bonfante P."/>
            <person name="Martin F.M."/>
        </authorList>
    </citation>
    <scope>NUCLEOTIDE SEQUENCE [LARGE SCALE GENOMIC DNA]</scope>
    <source>
        <strain evidence="2 3">RN42</strain>
    </source>
</reference>
<feature type="compositionally biased region" description="Polar residues" evidence="1">
    <location>
        <begin position="42"/>
        <end position="54"/>
    </location>
</feature>
<feature type="compositionally biased region" description="Basic and acidic residues" evidence="1">
    <location>
        <begin position="147"/>
        <end position="156"/>
    </location>
</feature>
<feature type="region of interest" description="Disordered" evidence="1">
    <location>
        <begin position="89"/>
        <end position="192"/>
    </location>
</feature>
<feature type="compositionally biased region" description="Low complexity" evidence="1">
    <location>
        <begin position="16"/>
        <end position="31"/>
    </location>
</feature>
<dbReference type="Proteomes" id="UP000275078">
    <property type="component" value="Unassembled WGS sequence"/>
</dbReference>
<sequence length="376" mass="40815">MAPTPPKPELSKKRPASPAHSSSSRPTSSPSVQPKPKRPRQTKLTPSVQVQVQKKASPGASELAEALLQLPKDKVMNLLSMVEQMKRPVEEQVAAISEGPSENEDDDASQNNDATEPDNAEGNNDAALEWHASDDEFQGSQEEEPEVPVKEEKEDVASLLPSPEARRKPAPVVATSKPKVTRTPARPSRSRQPKAIRINAEIVQSLMLNLSRVPAKFGGEEVDEVFGQINDMVVQRLSLSKGSRASDPLGVDDDDDEDASEVEETVKAPKKRRPVGSLSLVAIRAVLLTETDILAMPWRTTWSTTKIASYDPVNKFSDSAKGGLVRARDGELGGDVCDRCVAGDNCPFDGCLFLDSDDIRCANCAWNGKPCTFENL</sequence>
<keyword evidence="3" id="KW-1185">Reference proteome</keyword>
<protein>
    <submittedName>
        <fullName evidence="2">Uncharacterized protein</fullName>
    </submittedName>
</protein>
<proteinExistence type="predicted"/>
<evidence type="ECO:0000313" key="2">
    <source>
        <dbReference type="EMBL" id="RPA75903.1"/>
    </source>
</evidence>
<feature type="compositionally biased region" description="Acidic residues" evidence="1">
    <location>
        <begin position="250"/>
        <end position="263"/>
    </location>
</feature>
<dbReference type="EMBL" id="ML119754">
    <property type="protein sequence ID" value="RPA75903.1"/>
    <property type="molecule type" value="Genomic_DNA"/>
</dbReference>
<name>A0A3N4HQ02_ASCIM</name>
<evidence type="ECO:0000313" key="3">
    <source>
        <dbReference type="Proteomes" id="UP000275078"/>
    </source>
</evidence>